<evidence type="ECO:0000256" key="1">
    <source>
        <dbReference type="ARBA" id="ARBA00006817"/>
    </source>
</evidence>
<dbReference type="Gene3D" id="3.30.530.20">
    <property type="match status" value="1"/>
</dbReference>
<sequence length="164" mass="19081">MEAVVKKADEGYLAIFERQFHHSVEQVWNWLTQPEKLSEWLAEAEVELKEGAPFTLTFTKTEGNVMAGTVQKIEVPYVFEFIWETDSPEASLVHWELQNKGQGCQLYFTQNFSDPTHLPTMLAGWHVHLEMLSSSLDGKELDFPWDRWEELHIYYAEKIAAAFI</sequence>
<dbReference type="EMBL" id="OAOP01000008">
    <property type="protein sequence ID" value="SNX74011.1"/>
    <property type="molecule type" value="Genomic_DNA"/>
</dbReference>
<dbReference type="InterPro" id="IPR023393">
    <property type="entry name" value="START-like_dom_sf"/>
</dbReference>
<feature type="domain" description="Activator of Hsp90 ATPase homologue 1/2-like C-terminal" evidence="2">
    <location>
        <begin position="22"/>
        <end position="134"/>
    </location>
</feature>
<protein>
    <submittedName>
        <fullName evidence="3">Uncharacterized protein YndB with AHSA1/START domain</fullName>
    </submittedName>
</protein>
<dbReference type="Proteomes" id="UP000219546">
    <property type="component" value="Unassembled WGS sequence"/>
</dbReference>
<dbReference type="Pfam" id="PF08327">
    <property type="entry name" value="AHSA1"/>
    <property type="match status" value="1"/>
</dbReference>
<evidence type="ECO:0000313" key="3">
    <source>
        <dbReference type="EMBL" id="SNX74011.1"/>
    </source>
</evidence>
<dbReference type="CDD" id="cd08899">
    <property type="entry name" value="SRPBCC_CalC_Aha1-like_6"/>
    <property type="match status" value="1"/>
</dbReference>
<dbReference type="SUPFAM" id="SSF55961">
    <property type="entry name" value="Bet v1-like"/>
    <property type="match status" value="1"/>
</dbReference>
<dbReference type="OrthoDB" id="9803476at2"/>
<keyword evidence="4" id="KW-1185">Reference proteome</keyword>
<comment type="similarity">
    <text evidence="1">Belongs to the AHA1 family.</text>
</comment>
<dbReference type="InterPro" id="IPR013538">
    <property type="entry name" value="ASHA1/2-like_C"/>
</dbReference>
<evidence type="ECO:0000259" key="2">
    <source>
        <dbReference type="Pfam" id="PF08327"/>
    </source>
</evidence>
<proteinExistence type="inferred from homology"/>
<dbReference type="AlphaFoldDB" id="A0A285D2H2"/>
<evidence type="ECO:0000313" key="4">
    <source>
        <dbReference type="Proteomes" id="UP000219546"/>
    </source>
</evidence>
<gene>
    <name evidence="3" type="ORF">SAMN05877753_10899</name>
</gene>
<reference evidence="3 4" key="1">
    <citation type="submission" date="2017-08" db="EMBL/GenBank/DDBJ databases">
        <authorList>
            <person name="de Groot N.N."/>
        </authorList>
    </citation>
    <scope>NUCLEOTIDE SEQUENCE [LARGE SCALE GENOMIC DNA]</scope>
    <source>
        <strain evidence="3 4">JC228</strain>
    </source>
</reference>
<dbReference type="RefSeq" id="WP_097159737.1">
    <property type="nucleotide sequence ID" value="NZ_JBEPMQ010000008.1"/>
</dbReference>
<name>A0A285D2H2_9BACI</name>
<organism evidence="3 4">
    <name type="scientific">Bacillus oleivorans</name>
    <dbReference type="NCBI Taxonomy" id="1448271"/>
    <lineage>
        <taxon>Bacteria</taxon>
        <taxon>Bacillati</taxon>
        <taxon>Bacillota</taxon>
        <taxon>Bacilli</taxon>
        <taxon>Bacillales</taxon>
        <taxon>Bacillaceae</taxon>
        <taxon>Bacillus</taxon>
    </lineage>
</organism>
<accession>A0A285D2H2</accession>